<organism evidence="3">
    <name type="scientific">Serratia fonticola</name>
    <dbReference type="NCBI Taxonomy" id="47917"/>
    <lineage>
        <taxon>Bacteria</taxon>
        <taxon>Pseudomonadati</taxon>
        <taxon>Pseudomonadota</taxon>
        <taxon>Gammaproteobacteria</taxon>
        <taxon>Enterobacterales</taxon>
        <taxon>Yersiniaceae</taxon>
        <taxon>Serratia</taxon>
    </lineage>
</organism>
<dbReference type="GO" id="GO:0000160">
    <property type="term" value="P:phosphorelay signal transduction system"/>
    <property type="evidence" value="ECO:0007669"/>
    <property type="project" value="InterPro"/>
</dbReference>
<dbReference type="InterPro" id="IPR036388">
    <property type="entry name" value="WH-like_DNA-bd_sf"/>
</dbReference>
<sequence>MMTFNSILPTVDSFITLMELRSAPCFFKVISLNEIQTRLLIYLLANSRDAVIYKNDIMRNVWEEINLSSSSQRLWHAINELRRKLASLGLPEDFIANVHGYWLLRR</sequence>
<dbReference type="InterPro" id="IPR016032">
    <property type="entry name" value="Sig_transdc_resp-reg_C-effctor"/>
</dbReference>
<accession>A0A4U9VC91</accession>
<dbReference type="Gene3D" id="1.10.10.10">
    <property type="entry name" value="Winged helix-like DNA-binding domain superfamily/Winged helix DNA-binding domain"/>
    <property type="match status" value="1"/>
</dbReference>
<keyword evidence="1" id="KW-0238">DNA-binding</keyword>
<dbReference type="EMBL" id="CABEEZ010000106">
    <property type="protein sequence ID" value="VTR42672.1"/>
    <property type="molecule type" value="Genomic_DNA"/>
</dbReference>
<evidence type="ECO:0000313" key="3">
    <source>
        <dbReference type="EMBL" id="VTR42672.1"/>
    </source>
</evidence>
<dbReference type="GO" id="GO:0006355">
    <property type="term" value="P:regulation of DNA-templated transcription"/>
    <property type="evidence" value="ECO:0007669"/>
    <property type="project" value="InterPro"/>
</dbReference>
<proteinExistence type="predicted"/>
<dbReference type="Pfam" id="PF00486">
    <property type="entry name" value="Trans_reg_C"/>
    <property type="match status" value="1"/>
</dbReference>
<dbReference type="InterPro" id="IPR001867">
    <property type="entry name" value="OmpR/PhoB-type_DNA-bd"/>
</dbReference>
<reference evidence="3" key="1">
    <citation type="submission" date="2019-05" db="EMBL/GenBank/DDBJ databases">
        <authorList>
            <consortium name="Pathogen Informatics"/>
        </authorList>
    </citation>
    <scope>NUCLEOTIDE SEQUENCE [LARGE SCALE GENOMIC DNA]</scope>
    <source>
        <strain evidence="3">NCTC12965</strain>
    </source>
</reference>
<feature type="domain" description="OmpR/PhoB-type" evidence="2">
    <location>
        <begin position="30"/>
        <end position="100"/>
    </location>
</feature>
<evidence type="ECO:0000259" key="2">
    <source>
        <dbReference type="Pfam" id="PF00486"/>
    </source>
</evidence>
<name>A0A4U9VC91_SERFO</name>
<dbReference type="GO" id="GO:0003677">
    <property type="term" value="F:DNA binding"/>
    <property type="evidence" value="ECO:0007669"/>
    <property type="project" value="UniProtKB-KW"/>
</dbReference>
<gene>
    <name evidence="3" type="ORF">NCTC12965_04849</name>
</gene>
<protein>
    <submittedName>
        <fullName evidence="3">Transcriptional regulatory protein, C terminal</fullName>
    </submittedName>
</protein>
<dbReference type="SUPFAM" id="SSF46894">
    <property type="entry name" value="C-terminal effector domain of the bipartite response regulators"/>
    <property type="match status" value="1"/>
</dbReference>
<evidence type="ECO:0000256" key="1">
    <source>
        <dbReference type="ARBA" id="ARBA00023125"/>
    </source>
</evidence>
<dbReference type="AlphaFoldDB" id="A0A4U9VC91"/>